<reference evidence="1 2" key="1">
    <citation type="journal article" date="2019" name="J Genomics">
        <title>The Draft Genome of a Hydrogen-producing Cyanobacterium, Arthrospira platensis NIES-46.</title>
        <authorList>
            <person name="Suzuki S."/>
            <person name="Yamaguchi H."/>
            <person name="Kawachi M."/>
        </authorList>
    </citation>
    <scope>NUCLEOTIDE SEQUENCE [LARGE SCALE GENOMIC DNA]</scope>
    <source>
        <strain evidence="1 2">NIES-46</strain>
    </source>
</reference>
<evidence type="ECO:0000313" key="1">
    <source>
        <dbReference type="EMBL" id="GCE92332.1"/>
    </source>
</evidence>
<accession>A0A5M3T1F1</accession>
<comment type="caution">
    <text evidence="1">The sequence shown here is derived from an EMBL/GenBank/DDBJ whole genome shotgun (WGS) entry which is preliminary data.</text>
</comment>
<dbReference type="RefSeq" id="WP_231851941.1">
    <property type="nucleotide sequence ID" value="NZ_BIMW01000011.1"/>
</dbReference>
<proteinExistence type="predicted"/>
<name>A0A5M3T1F1_LIMPL</name>
<protein>
    <submittedName>
        <fullName evidence="1">Uncharacterized protein</fullName>
    </submittedName>
</protein>
<keyword evidence="2" id="KW-1185">Reference proteome</keyword>
<dbReference type="Proteomes" id="UP000326169">
    <property type="component" value="Unassembled WGS sequence"/>
</dbReference>
<evidence type="ECO:0000313" key="2">
    <source>
        <dbReference type="Proteomes" id="UP000326169"/>
    </source>
</evidence>
<dbReference type="GeneID" id="301681341"/>
<organism evidence="1 2">
    <name type="scientific">Limnospira platensis NIES-46</name>
    <dbReference type="NCBI Taxonomy" id="1236695"/>
    <lineage>
        <taxon>Bacteria</taxon>
        <taxon>Bacillati</taxon>
        <taxon>Cyanobacteriota</taxon>
        <taxon>Cyanophyceae</taxon>
        <taxon>Oscillatoriophycideae</taxon>
        <taxon>Oscillatoriales</taxon>
        <taxon>Sirenicapillariaceae</taxon>
        <taxon>Limnospira</taxon>
    </lineage>
</organism>
<gene>
    <name evidence="1" type="ORF">NIES46_03710</name>
</gene>
<dbReference type="EMBL" id="BIMW01000011">
    <property type="protein sequence ID" value="GCE92332.1"/>
    <property type="molecule type" value="Genomic_DNA"/>
</dbReference>
<sequence length="50" mass="5529">MTQTETTILHSYSSSQPMRLDQAVESCQNCLEGAIALTFVGWVEVTKPNI</sequence>